<dbReference type="PIRSF" id="PIRSF500176">
    <property type="entry name" value="L_ASNase"/>
    <property type="match status" value="1"/>
</dbReference>
<evidence type="ECO:0000259" key="4">
    <source>
        <dbReference type="Pfam" id="PF00710"/>
    </source>
</evidence>
<protein>
    <recommendedName>
        <fullName evidence="8">L-asparaginase 1</fullName>
    </recommendedName>
</protein>
<dbReference type="Pfam" id="PF17763">
    <property type="entry name" value="Asparaginase_C"/>
    <property type="match status" value="1"/>
</dbReference>
<dbReference type="PIRSF" id="PIRSF001220">
    <property type="entry name" value="L-ASNase_gatD"/>
    <property type="match status" value="1"/>
</dbReference>
<dbReference type="PROSITE" id="PS00917">
    <property type="entry name" value="ASN_GLN_ASE_2"/>
    <property type="match status" value="1"/>
</dbReference>
<feature type="active site" evidence="3">
    <location>
        <position position="108"/>
    </location>
</feature>
<dbReference type="InterPro" id="IPR027475">
    <property type="entry name" value="Asparaginase/glutaminase_AS2"/>
</dbReference>
<dbReference type="GO" id="GO:0004067">
    <property type="term" value="F:asparaginase activity"/>
    <property type="evidence" value="ECO:0007669"/>
    <property type="project" value="UniProtKB-UniRule"/>
</dbReference>
<dbReference type="PROSITE" id="PS51732">
    <property type="entry name" value="ASN_GLN_ASE_3"/>
    <property type="match status" value="1"/>
</dbReference>
<dbReference type="Gene3D" id="3.40.50.1170">
    <property type="entry name" value="L-asparaginase, N-terminal domain"/>
    <property type="match status" value="1"/>
</dbReference>
<evidence type="ECO:0000313" key="6">
    <source>
        <dbReference type="EMBL" id="OGE31294.1"/>
    </source>
</evidence>
<evidence type="ECO:0000256" key="2">
    <source>
        <dbReference type="PIRSR" id="PIRSR001220-2"/>
    </source>
</evidence>
<accession>A0A1F5JRN9</accession>
<evidence type="ECO:0000259" key="5">
    <source>
        <dbReference type="Pfam" id="PF17763"/>
    </source>
</evidence>
<dbReference type="Gene3D" id="3.40.50.40">
    <property type="match status" value="1"/>
</dbReference>
<proteinExistence type="predicted"/>
<dbReference type="InterPro" id="IPR027474">
    <property type="entry name" value="L-asparaginase_N"/>
</dbReference>
<sequence length="367" mass="40470">MATTGKLNLQTWGDWLKRTDSKRYRFALLMTGGTIVSVPNAHGALEPAKDPQELLRFAPHLLEKADLDIIPIINKDSSNMTVFDWREIVLGIIKHYNDYDGFLITHGTDTIAYSASAVRFGLGDGLYNPVVFTGSQLPINIDRTDAIYNLEDAMATLIYARENQLKEVFIVAGREVHRAVRAVKLSENAFRFIDSPAIGPVGISTAMGIEFRPSTIFNVEPGSSDESLPLLTKEITFDNRVLTLRLQPNAGVEMLEKLLELQTNFPFSAVVMVSLGTGNPPQWSLPVIESLIKQNVPVVIAPPETGMSTKIIYESARLASEYGAIQTGDMVPPAATVKLSFLLPKIKDGDMKELKKLFVKNFCGEVS</sequence>
<dbReference type="InterPro" id="IPR036152">
    <property type="entry name" value="Asp/glu_Ase-like_sf"/>
</dbReference>
<evidence type="ECO:0000256" key="1">
    <source>
        <dbReference type="PIRSR" id="PIRSR001220-1"/>
    </source>
</evidence>
<comment type="caution">
    <text evidence="6">The sequence shown here is derived from an EMBL/GenBank/DDBJ whole genome shotgun (WGS) entry which is preliminary data.</text>
</comment>
<dbReference type="PANTHER" id="PTHR11707">
    <property type="entry name" value="L-ASPARAGINASE"/>
    <property type="match status" value="1"/>
</dbReference>
<evidence type="ECO:0000313" key="7">
    <source>
        <dbReference type="Proteomes" id="UP000176902"/>
    </source>
</evidence>
<dbReference type="SUPFAM" id="SSF53774">
    <property type="entry name" value="Glutaminase/Asparaginase"/>
    <property type="match status" value="1"/>
</dbReference>
<gene>
    <name evidence="6" type="ORF">A3C59_00870</name>
</gene>
<dbReference type="InterPro" id="IPR006034">
    <property type="entry name" value="Asparaginase/glutaminase-like"/>
</dbReference>
<reference evidence="6 7" key="1">
    <citation type="journal article" date="2016" name="Nat. Commun.">
        <title>Thousands of microbial genomes shed light on interconnected biogeochemical processes in an aquifer system.</title>
        <authorList>
            <person name="Anantharaman K."/>
            <person name="Brown C.T."/>
            <person name="Hug L.A."/>
            <person name="Sharon I."/>
            <person name="Castelle C.J."/>
            <person name="Probst A.J."/>
            <person name="Thomas B.C."/>
            <person name="Singh A."/>
            <person name="Wilkins M.J."/>
            <person name="Karaoz U."/>
            <person name="Brodie E.L."/>
            <person name="Williams K.H."/>
            <person name="Hubbard S.S."/>
            <person name="Banfield J.F."/>
        </authorList>
    </citation>
    <scope>NUCLEOTIDE SEQUENCE [LARGE SCALE GENOMIC DNA]</scope>
</reference>
<evidence type="ECO:0008006" key="8">
    <source>
        <dbReference type="Google" id="ProtNLM"/>
    </source>
</evidence>
<dbReference type="InterPro" id="IPR037152">
    <property type="entry name" value="L-asparaginase_N_sf"/>
</dbReference>
<name>A0A1F5JRN9_9BACT</name>
<dbReference type="AlphaFoldDB" id="A0A1F5JRN9"/>
<dbReference type="SMART" id="SM00870">
    <property type="entry name" value="Asparaginase"/>
    <property type="match status" value="1"/>
</dbReference>
<dbReference type="InterPro" id="IPR027473">
    <property type="entry name" value="L-asparaginase_C"/>
</dbReference>
<dbReference type="PRINTS" id="PR00139">
    <property type="entry name" value="ASNGLNASE"/>
</dbReference>
<organism evidence="6 7">
    <name type="scientific">Candidatus Daviesbacteria bacterium RIFCSPHIGHO2_02_FULL_36_13</name>
    <dbReference type="NCBI Taxonomy" id="1797768"/>
    <lineage>
        <taxon>Bacteria</taxon>
        <taxon>Candidatus Daviesiibacteriota</taxon>
    </lineage>
</organism>
<dbReference type="EMBL" id="MFCV01000042">
    <property type="protein sequence ID" value="OGE31294.1"/>
    <property type="molecule type" value="Genomic_DNA"/>
</dbReference>
<feature type="domain" description="Asparaginase/glutaminase C-terminal" evidence="5">
    <location>
        <begin position="241"/>
        <end position="358"/>
    </location>
</feature>
<feature type="binding site" evidence="2">
    <location>
        <position position="77"/>
    </location>
    <ligand>
        <name>substrate</name>
    </ligand>
</feature>
<dbReference type="PANTHER" id="PTHR11707:SF28">
    <property type="entry name" value="60 KDA LYSOPHOSPHOLIPASE"/>
    <property type="match status" value="1"/>
</dbReference>
<evidence type="ECO:0000256" key="3">
    <source>
        <dbReference type="PROSITE-ProRule" id="PRU10100"/>
    </source>
</evidence>
<feature type="active site" description="O-isoaspartyl threonine intermediate" evidence="1">
    <location>
        <position position="34"/>
    </location>
</feature>
<dbReference type="Pfam" id="PF00710">
    <property type="entry name" value="Asparaginase"/>
    <property type="match status" value="1"/>
</dbReference>
<feature type="binding site" evidence="2">
    <location>
        <begin position="108"/>
        <end position="109"/>
    </location>
    <ligand>
        <name>substrate</name>
    </ligand>
</feature>
<dbReference type="Proteomes" id="UP000176902">
    <property type="component" value="Unassembled WGS sequence"/>
</dbReference>
<dbReference type="STRING" id="1797768.A3C59_00870"/>
<feature type="domain" description="L-asparaginase N-terminal" evidence="4">
    <location>
        <begin position="27"/>
        <end position="212"/>
    </location>
</feature>
<dbReference type="SFLD" id="SFLDS00057">
    <property type="entry name" value="Glutaminase/Asparaginase"/>
    <property type="match status" value="1"/>
</dbReference>
<dbReference type="InterPro" id="IPR040919">
    <property type="entry name" value="Asparaginase_C"/>
</dbReference>